<dbReference type="KEGG" id="btab:109033722"/>
<proteinExistence type="inferred from homology"/>
<comment type="similarity">
    <text evidence="2 9">Belongs to the Tim17/Tim22/Tim23 family.</text>
</comment>
<comment type="function">
    <text evidence="8 9">Essential core component of the TIM22 complex, a complex that mediates the import and insertion of multi-pass transmembrane proteins into the mitochondrial inner membrane. In the TIM22 complex, it constitutes the voltage-activated and signal-gated channel. Forms a twin-pore translocase that uses the membrane potential as external driving force in 2 voltage-dependent steps.</text>
</comment>
<evidence type="ECO:0000256" key="3">
    <source>
        <dbReference type="ARBA" id="ARBA00022692"/>
    </source>
</evidence>
<evidence type="ECO:0000256" key="7">
    <source>
        <dbReference type="ARBA" id="ARBA00023136"/>
    </source>
</evidence>
<keyword evidence="9" id="KW-0811">Translocation</keyword>
<dbReference type="Pfam" id="PF02466">
    <property type="entry name" value="Tim17"/>
    <property type="match status" value="1"/>
</dbReference>
<keyword evidence="9" id="KW-0813">Transport</keyword>
<keyword evidence="11" id="KW-1185">Reference proteome</keyword>
<dbReference type="GO" id="GO:0008320">
    <property type="term" value="F:protein transmembrane transporter activity"/>
    <property type="evidence" value="ECO:0007669"/>
    <property type="project" value="UniProtKB-UniRule"/>
</dbReference>
<evidence type="ECO:0000256" key="6">
    <source>
        <dbReference type="ARBA" id="ARBA00023128"/>
    </source>
</evidence>
<dbReference type="Proteomes" id="UP001152759">
    <property type="component" value="Chromosome 2"/>
</dbReference>
<dbReference type="PANTHER" id="PTHR14110">
    <property type="entry name" value="MITOCHONDRIAL IMPORT INNER MEMBRANE TRANSLOCASE SUBUNIT TIM22"/>
    <property type="match status" value="1"/>
</dbReference>
<keyword evidence="3" id="KW-0812">Transmembrane</keyword>
<keyword evidence="5" id="KW-1133">Transmembrane helix</keyword>
<evidence type="ECO:0000313" key="10">
    <source>
        <dbReference type="EMBL" id="CAH0384171.1"/>
    </source>
</evidence>
<keyword evidence="9" id="KW-0653">Protein transport</keyword>
<dbReference type="AlphaFoldDB" id="A0A9P0EY85"/>
<name>A0A9P0EY85_BEMTA</name>
<evidence type="ECO:0000256" key="4">
    <source>
        <dbReference type="ARBA" id="ARBA00022792"/>
    </source>
</evidence>
<keyword evidence="6 9" id="KW-0496">Mitochondrion</keyword>
<keyword evidence="7" id="KW-0472">Membrane</keyword>
<evidence type="ECO:0000256" key="1">
    <source>
        <dbReference type="ARBA" id="ARBA00004448"/>
    </source>
</evidence>
<evidence type="ECO:0000256" key="5">
    <source>
        <dbReference type="ARBA" id="ARBA00022989"/>
    </source>
</evidence>
<evidence type="ECO:0000256" key="8">
    <source>
        <dbReference type="ARBA" id="ARBA00024713"/>
    </source>
</evidence>
<organism evidence="10 11">
    <name type="scientific">Bemisia tabaci</name>
    <name type="common">Sweetpotato whitefly</name>
    <name type="synonym">Aleurodes tabaci</name>
    <dbReference type="NCBI Taxonomy" id="7038"/>
    <lineage>
        <taxon>Eukaryota</taxon>
        <taxon>Metazoa</taxon>
        <taxon>Ecdysozoa</taxon>
        <taxon>Arthropoda</taxon>
        <taxon>Hexapoda</taxon>
        <taxon>Insecta</taxon>
        <taxon>Pterygota</taxon>
        <taxon>Neoptera</taxon>
        <taxon>Paraneoptera</taxon>
        <taxon>Hemiptera</taxon>
        <taxon>Sternorrhyncha</taxon>
        <taxon>Aleyrodoidea</taxon>
        <taxon>Aleyrodidae</taxon>
        <taxon>Aleyrodinae</taxon>
        <taxon>Bemisia</taxon>
    </lineage>
</organism>
<comment type="subcellular location">
    <subcellularLocation>
        <location evidence="1 9">Mitochondrion inner membrane</location>
        <topology evidence="1 9">Multi-pass membrane protein</topology>
    </subcellularLocation>
</comment>
<dbReference type="GO" id="GO:0030943">
    <property type="term" value="F:mitochondrion targeting sequence binding"/>
    <property type="evidence" value="ECO:0007669"/>
    <property type="project" value="TreeGrafter"/>
</dbReference>
<dbReference type="OrthoDB" id="75343at2759"/>
<keyword evidence="4 9" id="KW-0999">Mitochondrion inner membrane</keyword>
<evidence type="ECO:0000256" key="2">
    <source>
        <dbReference type="ARBA" id="ARBA00008444"/>
    </source>
</evidence>
<sequence>MGDDSNKSSISGNPTLDTLARYFIGNNYRYRENIIIPRSVAPTVIKSNEEKMIEAFFESCPFKTLMSCVVGYGLGAAIGLFSSSVGPSMAVSPIDGKEQTVKEILKEMKVTTLGYAKNFAMVGAMFSAVECTIESYRGKTDWKNGTYAGAVTGGVIGLRAGVKAGVLGAAGFAAFSTAIDYYMHS</sequence>
<reference evidence="10" key="1">
    <citation type="submission" date="2021-12" db="EMBL/GenBank/DDBJ databases">
        <authorList>
            <person name="King R."/>
        </authorList>
    </citation>
    <scope>NUCLEOTIDE SEQUENCE</scope>
</reference>
<dbReference type="GO" id="GO:0045039">
    <property type="term" value="P:protein insertion into mitochondrial inner membrane"/>
    <property type="evidence" value="ECO:0007669"/>
    <property type="project" value="UniProtKB-UniRule"/>
</dbReference>
<accession>A0A9P0EY85</accession>
<evidence type="ECO:0000313" key="11">
    <source>
        <dbReference type="Proteomes" id="UP001152759"/>
    </source>
</evidence>
<protein>
    <recommendedName>
        <fullName evidence="9">Mitochondrial import inner membrane translocase subunit TIM22</fullName>
    </recommendedName>
</protein>
<evidence type="ECO:0000256" key="9">
    <source>
        <dbReference type="RuleBase" id="RU367038"/>
    </source>
</evidence>
<dbReference type="EMBL" id="OU963863">
    <property type="protein sequence ID" value="CAH0384171.1"/>
    <property type="molecule type" value="Genomic_DNA"/>
</dbReference>
<dbReference type="GO" id="GO:0042721">
    <property type="term" value="C:TIM22 mitochondrial import inner membrane insertion complex"/>
    <property type="evidence" value="ECO:0007669"/>
    <property type="project" value="UniProtKB-UniRule"/>
</dbReference>
<gene>
    <name evidence="10" type="ORF">BEMITA_LOCUS3542</name>
</gene>
<dbReference type="InterPro" id="IPR039175">
    <property type="entry name" value="TIM22"/>
</dbReference>
<dbReference type="PANTHER" id="PTHR14110:SF0">
    <property type="entry name" value="MITOCHONDRIAL IMPORT INNER MEMBRANE TRANSLOCASE SUBUNIT TIM22"/>
    <property type="match status" value="1"/>
</dbReference>
<comment type="subunit">
    <text evidence="9">Component of the TIM22 complex.</text>
</comment>